<accession>A0A9X1IDD2</accession>
<name>A0A9X1IDD2_9PROT</name>
<dbReference type="InterPro" id="IPR001940">
    <property type="entry name" value="Peptidase_S1C"/>
</dbReference>
<organism evidence="3 4">
    <name type="scientific">Roseicella aerolata</name>
    <dbReference type="NCBI Taxonomy" id="2883479"/>
    <lineage>
        <taxon>Bacteria</taxon>
        <taxon>Pseudomonadati</taxon>
        <taxon>Pseudomonadota</taxon>
        <taxon>Alphaproteobacteria</taxon>
        <taxon>Acetobacterales</taxon>
        <taxon>Roseomonadaceae</taxon>
        <taxon>Roseicella</taxon>
    </lineage>
</organism>
<dbReference type="Gene3D" id="2.40.10.10">
    <property type="entry name" value="Trypsin-like serine proteases"/>
    <property type="match status" value="2"/>
</dbReference>
<feature type="region of interest" description="Disordered" evidence="1">
    <location>
        <begin position="26"/>
        <end position="79"/>
    </location>
</feature>
<keyword evidence="3" id="KW-0645">Protease</keyword>
<dbReference type="PRINTS" id="PR00834">
    <property type="entry name" value="PROTEASES2C"/>
</dbReference>
<comment type="caution">
    <text evidence="3">The sequence shown here is derived from an EMBL/GenBank/DDBJ whole genome shotgun (WGS) entry which is preliminary data.</text>
</comment>
<dbReference type="GO" id="GO:0004252">
    <property type="term" value="F:serine-type endopeptidase activity"/>
    <property type="evidence" value="ECO:0007669"/>
    <property type="project" value="InterPro"/>
</dbReference>
<dbReference type="InterPro" id="IPR009003">
    <property type="entry name" value="Peptidase_S1_PA"/>
</dbReference>
<evidence type="ECO:0000256" key="2">
    <source>
        <dbReference type="SAM" id="SignalP"/>
    </source>
</evidence>
<evidence type="ECO:0000313" key="3">
    <source>
        <dbReference type="EMBL" id="MCB4822649.1"/>
    </source>
</evidence>
<feature type="compositionally biased region" description="Pro residues" evidence="1">
    <location>
        <begin position="56"/>
        <end position="65"/>
    </location>
</feature>
<feature type="compositionally biased region" description="Gly residues" evidence="1">
    <location>
        <begin position="67"/>
        <end position="76"/>
    </location>
</feature>
<evidence type="ECO:0000256" key="1">
    <source>
        <dbReference type="SAM" id="MobiDB-lite"/>
    </source>
</evidence>
<keyword evidence="3" id="KW-0378">Hydrolase</keyword>
<sequence length="286" mass="29215">MRVLPSMLIAAACAGLPMAAWAQPKPPPLDAAPAPGGPGGKPLPGAGQQPTALPTTKPPPLPPGANPFGGPGGGGRRPVSSGTGFVVAPGRLLTNWHVAEGCTELRARTARGVEVPATLTARDTERDLALLTTRGEVGPPLTFRQGPEVRRGEGVVTYGFPFAGMLSAGATLTTGDVSALSGLRDNQRHFQISAPVQAGNSGGPLLDMSGRVIGVVVSKLNAQRIAQVTGDLPQNVNFAVKGREALDFLRRHGVEPATGAAARPGLTPADVGEVAEPSTVLLRCLR</sequence>
<evidence type="ECO:0000313" key="4">
    <source>
        <dbReference type="Proteomes" id="UP001139311"/>
    </source>
</evidence>
<dbReference type="InterPro" id="IPR043504">
    <property type="entry name" value="Peptidase_S1_PA_chymotrypsin"/>
</dbReference>
<feature type="signal peptide" evidence="2">
    <location>
        <begin position="1"/>
        <end position="22"/>
    </location>
</feature>
<keyword evidence="4" id="KW-1185">Reference proteome</keyword>
<dbReference type="GO" id="GO:0006508">
    <property type="term" value="P:proteolysis"/>
    <property type="evidence" value="ECO:0007669"/>
    <property type="project" value="UniProtKB-KW"/>
</dbReference>
<dbReference type="PANTHER" id="PTHR22939">
    <property type="entry name" value="SERINE PROTEASE FAMILY S1C HTRA-RELATED"/>
    <property type="match status" value="1"/>
</dbReference>
<dbReference type="Proteomes" id="UP001139311">
    <property type="component" value="Unassembled WGS sequence"/>
</dbReference>
<dbReference type="EMBL" id="JAJAQI010000017">
    <property type="protein sequence ID" value="MCB4822649.1"/>
    <property type="molecule type" value="Genomic_DNA"/>
</dbReference>
<proteinExistence type="predicted"/>
<dbReference type="PANTHER" id="PTHR22939:SF129">
    <property type="entry name" value="SERINE PROTEASE HTRA2, MITOCHONDRIAL"/>
    <property type="match status" value="1"/>
</dbReference>
<feature type="compositionally biased region" description="Low complexity" evidence="1">
    <location>
        <begin position="43"/>
        <end position="55"/>
    </location>
</feature>
<protein>
    <submittedName>
        <fullName evidence="3">Serine protease</fullName>
    </submittedName>
</protein>
<feature type="chain" id="PRO_5040860254" evidence="2">
    <location>
        <begin position="23"/>
        <end position="286"/>
    </location>
</feature>
<reference evidence="3" key="1">
    <citation type="submission" date="2021-10" db="EMBL/GenBank/DDBJ databases">
        <title>Roseicella aerolatum sp. nov., isolated from aerosols of e-waste dismantling site.</title>
        <authorList>
            <person name="Qin T."/>
        </authorList>
    </citation>
    <scope>NUCLEOTIDE SEQUENCE</scope>
    <source>
        <strain evidence="3">GB24</strain>
    </source>
</reference>
<dbReference type="AlphaFoldDB" id="A0A9X1IDD2"/>
<gene>
    <name evidence="3" type="ORF">LHA35_12975</name>
</gene>
<keyword evidence="2" id="KW-0732">Signal</keyword>
<dbReference type="Pfam" id="PF13365">
    <property type="entry name" value="Trypsin_2"/>
    <property type="match status" value="1"/>
</dbReference>
<dbReference type="RefSeq" id="WP_226608695.1">
    <property type="nucleotide sequence ID" value="NZ_JAJAQI010000017.1"/>
</dbReference>
<dbReference type="SUPFAM" id="SSF50494">
    <property type="entry name" value="Trypsin-like serine proteases"/>
    <property type="match status" value="1"/>
</dbReference>